<gene>
    <name evidence="3" type="ORF">VTL71DRAFT_6685</name>
</gene>
<evidence type="ECO:0000256" key="1">
    <source>
        <dbReference type="SAM" id="MobiDB-lite"/>
    </source>
</evidence>
<feature type="chain" id="PRO_5045949489" evidence="2">
    <location>
        <begin position="21"/>
        <end position="93"/>
    </location>
</feature>
<dbReference type="Proteomes" id="UP001595075">
    <property type="component" value="Unassembled WGS sequence"/>
</dbReference>
<keyword evidence="4" id="KW-1185">Reference proteome</keyword>
<evidence type="ECO:0000313" key="4">
    <source>
        <dbReference type="Proteomes" id="UP001595075"/>
    </source>
</evidence>
<dbReference type="EMBL" id="JAZHXI010000017">
    <property type="protein sequence ID" value="KAL2062419.1"/>
    <property type="molecule type" value="Genomic_DNA"/>
</dbReference>
<reference evidence="3 4" key="1">
    <citation type="journal article" date="2024" name="Commun. Biol.">
        <title>Comparative genomic analysis of thermophilic fungi reveals convergent evolutionary adaptations and gene losses.</title>
        <authorList>
            <person name="Steindorff A.S."/>
            <person name="Aguilar-Pontes M.V."/>
            <person name="Robinson A.J."/>
            <person name="Andreopoulos B."/>
            <person name="LaButti K."/>
            <person name="Kuo A."/>
            <person name="Mondo S."/>
            <person name="Riley R."/>
            <person name="Otillar R."/>
            <person name="Haridas S."/>
            <person name="Lipzen A."/>
            <person name="Grimwood J."/>
            <person name="Schmutz J."/>
            <person name="Clum A."/>
            <person name="Reid I.D."/>
            <person name="Moisan M.C."/>
            <person name="Butler G."/>
            <person name="Nguyen T.T.M."/>
            <person name="Dewar K."/>
            <person name="Conant G."/>
            <person name="Drula E."/>
            <person name="Henrissat B."/>
            <person name="Hansel C."/>
            <person name="Singer S."/>
            <person name="Hutchinson M.I."/>
            <person name="de Vries R.P."/>
            <person name="Natvig D.O."/>
            <person name="Powell A.J."/>
            <person name="Tsang A."/>
            <person name="Grigoriev I.V."/>
        </authorList>
    </citation>
    <scope>NUCLEOTIDE SEQUENCE [LARGE SCALE GENOMIC DNA]</scope>
    <source>
        <strain evidence="3 4">CBS 494.80</strain>
    </source>
</reference>
<organism evidence="3 4">
    <name type="scientific">Oculimacula yallundae</name>
    <dbReference type="NCBI Taxonomy" id="86028"/>
    <lineage>
        <taxon>Eukaryota</taxon>
        <taxon>Fungi</taxon>
        <taxon>Dikarya</taxon>
        <taxon>Ascomycota</taxon>
        <taxon>Pezizomycotina</taxon>
        <taxon>Leotiomycetes</taxon>
        <taxon>Helotiales</taxon>
        <taxon>Ploettnerulaceae</taxon>
        <taxon>Oculimacula</taxon>
    </lineage>
</organism>
<accession>A0ABR4BZC4</accession>
<name>A0ABR4BZC4_9HELO</name>
<feature type="signal peptide" evidence="2">
    <location>
        <begin position="1"/>
        <end position="20"/>
    </location>
</feature>
<protein>
    <submittedName>
        <fullName evidence="3">Uncharacterized protein</fullName>
    </submittedName>
</protein>
<keyword evidence="2" id="KW-0732">Signal</keyword>
<evidence type="ECO:0000313" key="3">
    <source>
        <dbReference type="EMBL" id="KAL2062419.1"/>
    </source>
</evidence>
<evidence type="ECO:0000256" key="2">
    <source>
        <dbReference type="SAM" id="SignalP"/>
    </source>
</evidence>
<feature type="region of interest" description="Disordered" evidence="1">
    <location>
        <begin position="40"/>
        <end position="93"/>
    </location>
</feature>
<proteinExistence type="predicted"/>
<comment type="caution">
    <text evidence="3">The sequence shown here is derived from an EMBL/GenBank/DDBJ whole genome shotgun (WGS) entry which is preliminary data.</text>
</comment>
<sequence length="93" mass="9299">MKFTPLTLLATLILSALGAAIPTPAALAGIALAREAKEGLGRGGYNNVPGPEVPGTDGRGGYNRRAETPGTDGRGGYNKVSGEAGTNGRGGYN</sequence>